<dbReference type="Pfam" id="PF13456">
    <property type="entry name" value="RVT_3"/>
    <property type="match status" value="1"/>
</dbReference>
<dbReference type="GO" id="GO:0004523">
    <property type="term" value="F:RNA-DNA hybrid ribonuclease activity"/>
    <property type="evidence" value="ECO:0007669"/>
    <property type="project" value="InterPro"/>
</dbReference>
<dbReference type="EMBL" id="KQ485444">
    <property type="protein sequence ID" value="KYP32101.1"/>
    <property type="molecule type" value="Genomic_DNA"/>
</dbReference>
<dbReference type="GO" id="GO:0003676">
    <property type="term" value="F:nucleic acid binding"/>
    <property type="evidence" value="ECO:0007669"/>
    <property type="project" value="InterPro"/>
</dbReference>
<keyword evidence="3" id="KW-1185">Reference proteome</keyword>
<gene>
    <name evidence="2" type="ORF">KK1_047284</name>
</gene>
<dbReference type="CDD" id="cd09279">
    <property type="entry name" value="RNase_HI_like"/>
    <property type="match status" value="1"/>
</dbReference>
<dbReference type="PANTHER" id="PTHR48475:SF2">
    <property type="entry name" value="RIBONUCLEASE H"/>
    <property type="match status" value="1"/>
</dbReference>
<reference evidence="2" key="1">
    <citation type="journal article" date="2012" name="Nat. Biotechnol.">
        <title>Draft genome sequence of pigeonpea (Cajanus cajan), an orphan legume crop of resource-poor farmers.</title>
        <authorList>
            <person name="Varshney R.K."/>
            <person name="Chen W."/>
            <person name="Li Y."/>
            <person name="Bharti A.K."/>
            <person name="Saxena R.K."/>
            <person name="Schlueter J.A."/>
            <person name="Donoghue M.T."/>
            <person name="Azam S."/>
            <person name="Fan G."/>
            <person name="Whaley A.M."/>
            <person name="Farmer A.D."/>
            <person name="Sheridan J."/>
            <person name="Iwata A."/>
            <person name="Tuteja R."/>
            <person name="Penmetsa R.V."/>
            <person name="Wu W."/>
            <person name="Upadhyaya H.D."/>
            <person name="Yang S.P."/>
            <person name="Shah T."/>
            <person name="Saxena K.B."/>
            <person name="Michael T."/>
            <person name="McCombie W.R."/>
            <person name="Yang B."/>
            <person name="Zhang G."/>
            <person name="Yang H."/>
            <person name="Wang J."/>
            <person name="Spillane C."/>
            <person name="Cook D.R."/>
            <person name="May G.D."/>
            <person name="Xu X."/>
            <person name="Jackson S.A."/>
        </authorList>
    </citation>
    <scope>NUCLEOTIDE SEQUENCE [LARGE SCALE GENOMIC DNA]</scope>
</reference>
<feature type="domain" description="RNase H type-1" evidence="1">
    <location>
        <begin position="19"/>
        <end position="148"/>
    </location>
</feature>
<evidence type="ECO:0000313" key="3">
    <source>
        <dbReference type="Proteomes" id="UP000075243"/>
    </source>
</evidence>
<dbReference type="PANTHER" id="PTHR48475">
    <property type="entry name" value="RIBONUCLEASE H"/>
    <property type="match status" value="1"/>
</dbReference>
<protein>
    <submittedName>
        <fullName evidence="2">Uncharacterized protein Mb2253c family</fullName>
    </submittedName>
</protein>
<dbReference type="OMA" id="RNIYCNS"/>
<sequence length="152" mass="16850">MFQCLVDFVAELTLVTLGDQETWTLHIDGSSNPKRGGAGIILEGPNGILVKQSLKLDFQATNNQAEYEALLAGLRLAHDIGARNIYCNSDSKLMVAQLAGNYQIKDPLLQRYHLTTSAWTSCFPSFTIHHVPRERNARADRLSKLANTKRPG</sequence>
<organism evidence="2 3">
    <name type="scientific">Cajanus cajan</name>
    <name type="common">Pigeon pea</name>
    <name type="synonym">Cajanus indicus</name>
    <dbReference type="NCBI Taxonomy" id="3821"/>
    <lineage>
        <taxon>Eukaryota</taxon>
        <taxon>Viridiplantae</taxon>
        <taxon>Streptophyta</taxon>
        <taxon>Embryophyta</taxon>
        <taxon>Tracheophyta</taxon>
        <taxon>Spermatophyta</taxon>
        <taxon>Magnoliopsida</taxon>
        <taxon>eudicotyledons</taxon>
        <taxon>Gunneridae</taxon>
        <taxon>Pentapetalae</taxon>
        <taxon>rosids</taxon>
        <taxon>fabids</taxon>
        <taxon>Fabales</taxon>
        <taxon>Fabaceae</taxon>
        <taxon>Papilionoideae</taxon>
        <taxon>50 kb inversion clade</taxon>
        <taxon>NPAAA clade</taxon>
        <taxon>indigoferoid/millettioid clade</taxon>
        <taxon>Phaseoleae</taxon>
        <taxon>Cajanus</taxon>
    </lineage>
</organism>
<accession>A0A151QP70</accession>
<name>A0A151QP70_CAJCA</name>
<dbReference type="InterPro" id="IPR036397">
    <property type="entry name" value="RNaseH_sf"/>
</dbReference>
<dbReference type="AlphaFoldDB" id="A0A151QP70"/>
<dbReference type="Gene3D" id="3.30.420.10">
    <property type="entry name" value="Ribonuclease H-like superfamily/Ribonuclease H"/>
    <property type="match status" value="1"/>
</dbReference>
<dbReference type="SUPFAM" id="SSF53098">
    <property type="entry name" value="Ribonuclease H-like"/>
    <property type="match status" value="1"/>
</dbReference>
<evidence type="ECO:0000313" key="2">
    <source>
        <dbReference type="EMBL" id="KYP32101.1"/>
    </source>
</evidence>
<evidence type="ECO:0000259" key="1">
    <source>
        <dbReference type="PROSITE" id="PS50879"/>
    </source>
</evidence>
<dbReference type="InterPro" id="IPR012337">
    <property type="entry name" value="RNaseH-like_sf"/>
</dbReference>
<dbReference type="Gramene" id="C.cajan_46477.t">
    <property type="protein sequence ID" value="C.cajan_46477.t.cds1"/>
    <property type="gene ID" value="C.cajan_46477"/>
</dbReference>
<dbReference type="Proteomes" id="UP000075243">
    <property type="component" value="Unassembled WGS sequence"/>
</dbReference>
<dbReference type="PROSITE" id="PS50879">
    <property type="entry name" value="RNASE_H_1"/>
    <property type="match status" value="1"/>
</dbReference>
<proteinExistence type="predicted"/>
<dbReference type="InterPro" id="IPR002156">
    <property type="entry name" value="RNaseH_domain"/>
</dbReference>